<evidence type="ECO:0000313" key="1">
    <source>
        <dbReference type="EMBL" id="RUS77419.1"/>
    </source>
</evidence>
<gene>
    <name evidence="1" type="ORF">EGW08_014822</name>
</gene>
<name>A0A3S0ZGZ8_ELYCH</name>
<feature type="non-terminal residue" evidence="1">
    <location>
        <position position="1"/>
    </location>
</feature>
<organism evidence="1 2">
    <name type="scientific">Elysia chlorotica</name>
    <name type="common">Eastern emerald elysia</name>
    <name type="synonym">Sea slug</name>
    <dbReference type="NCBI Taxonomy" id="188477"/>
    <lineage>
        <taxon>Eukaryota</taxon>
        <taxon>Metazoa</taxon>
        <taxon>Spiralia</taxon>
        <taxon>Lophotrochozoa</taxon>
        <taxon>Mollusca</taxon>
        <taxon>Gastropoda</taxon>
        <taxon>Heterobranchia</taxon>
        <taxon>Euthyneura</taxon>
        <taxon>Panpulmonata</taxon>
        <taxon>Sacoglossa</taxon>
        <taxon>Placobranchoidea</taxon>
        <taxon>Plakobranchidae</taxon>
        <taxon>Elysia</taxon>
    </lineage>
</organism>
<reference evidence="1 2" key="1">
    <citation type="submission" date="2019-01" db="EMBL/GenBank/DDBJ databases">
        <title>A draft genome assembly of the solar-powered sea slug Elysia chlorotica.</title>
        <authorList>
            <person name="Cai H."/>
            <person name="Li Q."/>
            <person name="Fang X."/>
            <person name="Li J."/>
            <person name="Curtis N.E."/>
            <person name="Altenburger A."/>
            <person name="Shibata T."/>
            <person name="Feng M."/>
            <person name="Maeda T."/>
            <person name="Schwartz J.A."/>
            <person name="Shigenobu S."/>
            <person name="Lundholm N."/>
            <person name="Nishiyama T."/>
            <person name="Yang H."/>
            <person name="Hasebe M."/>
            <person name="Li S."/>
            <person name="Pierce S.K."/>
            <person name="Wang J."/>
        </authorList>
    </citation>
    <scope>NUCLEOTIDE SEQUENCE [LARGE SCALE GENOMIC DNA]</scope>
    <source>
        <strain evidence="1">EC2010</strain>
        <tissue evidence="1">Whole organism of an adult</tissue>
    </source>
</reference>
<dbReference type="EMBL" id="RQTK01000582">
    <property type="protein sequence ID" value="RUS77419.1"/>
    <property type="molecule type" value="Genomic_DNA"/>
</dbReference>
<accession>A0A3S0ZGZ8</accession>
<proteinExistence type="predicted"/>
<protein>
    <submittedName>
        <fullName evidence="1">Uncharacterized protein</fullName>
    </submittedName>
</protein>
<keyword evidence="2" id="KW-1185">Reference proteome</keyword>
<evidence type="ECO:0000313" key="2">
    <source>
        <dbReference type="Proteomes" id="UP000271974"/>
    </source>
</evidence>
<comment type="caution">
    <text evidence="1">The sequence shown here is derived from an EMBL/GenBank/DDBJ whole genome shotgun (WGS) entry which is preliminary data.</text>
</comment>
<dbReference type="Proteomes" id="UP000271974">
    <property type="component" value="Unassembled WGS sequence"/>
</dbReference>
<sequence>IDPSSVTSRIVILVAIRHIWTQDRIYDYILYTNIYTHNRVMPSFCAVIGCANDHKSGNRFFSIHSVRAREGEATKELLERRRRLWMKAINCGKASSRTQ</sequence>
<dbReference type="AlphaFoldDB" id="A0A3S0ZGZ8"/>